<dbReference type="EnsemblPlants" id="OB06G12710.1">
    <property type="protein sequence ID" value="OB06G12710.1"/>
    <property type="gene ID" value="OB06G12710"/>
</dbReference>
<dbReference type="InterPro" id="IPR011016">
    <property type="entry name" value="Znf_RING-CH"/>
</dbReference>
<evidence type="ECO:0000313" key="7">
    <source>
        <dbReference type="EnsemblPlants" id="OB06G12710.1"/>
    </source>
</evidence>
<protein>
    <recommendedName>
        <fullName evidence="6">RING-type domain-containing protein</fullName>
    </recommendedName>
</protein>
<dbReference type="GO" id="GO:0005737">
    <property type="term" value="C:cytoplasm"/>
    <property type="evidence" value="ECO:0007669"/>
    <property type="project" value="TreeGrafter"/>
</dbReference>
<evidence type="ECO:0000256" key="2">
    <source>
        <dbReference type="ARBA" id="ARBA00022771"/>
    </source>
</evidence>
<keyword evidence="1" id="KW-0479">Metal-binding</keyword>
<feature type="domain" description="RING-type" evidence="6">
    <location>
        <begin position="16"/>
        <end position="69"/>
    </location>
</feature>
<dbReference type="SMART" id="SM00184">
    <property type="entry name" value="RING"/>
    <property type="match status" value="1"/>
</dbReference>
<feature type="compositionally biased region" description="Basic and acidic residues" evidence="5">
    <location>
        <begin position="169"/>
        <end position="179"/>
    </location>
</feature>
<reference evidence="7" key="1">
    <citation type="journal article" date="2013" name="Nat. Commun.">
        <title>Whole-genome sequencing of Oryza brachyantha reveals mechanisms underlying Oryza genome evolution.</title>
        <authorList>
            <person name="Chen J."/>
            <person name="Huang Q."/>
            <person name="Gao D."/>
            <person name="Wang J."/>
            <person name="Lang Y."/>
            <person name="Liu T."/>
            <person name="Li B."/>
            <person name="Bai Z."/>
            <person name="Luis Goicoechea J."/>
            <person name="Liang C."/>
            <person name="Chen C."/>
            <person name="Zhang W."/>
            <person name="Sun S."/>
            <person name="Liao Y."/>
            <person name="Zhang X."/>
            <person name="Yang L."/>
            <person name="Song C."/>
            <person name="Wang M."/>
            <person name="Shi J."/>
            <person name="Liu G."/>
            <person name="Liu J."/>
            <person name="Zhou H."/>
            <person name="Zhou W."/>
            <person name="Yu Q."/>
            <person name="An N."/>
            <person name="Chen Y."/>
            <person name="Cai Q."/>
            <person name="Wang B."/>
            <person name="Liu B."/>
            <person name="Min J."/>
            <person name="Huang Y."/>
            <person name="Wu H."/>
            <person name="Li Z."/>
            <person name="Zhang Y."/>
            <person name="Yin Y."/>
            <person name="Song W."/>
            <person name="Jiang J."/>
            <person name="Jackson S.A."/>
            <person name="Wing R.A."/>
            <person name="Wang J."/>
            <person name="Chen M."/>
        </authorList>
    </citation>
    <scope>NUCLEOTIDE SEQUENCE [LARGE SCALE GENOMIC DNA]</scope>
    <source>
        <strain evidence="7">cv. IRGC 101232</strain>
    </source>
</reference>
<evidence type="ECO:0000259" key="6">
    <source>
        <dbReference type="PROSITE" id="PS50089"/>
    </source>
</evidence>
<dbReference type="Proteomes" id="UP000006038">
    <property type="component" value="Chromosome 6"/>
</dbReference>
<dbReference type="Gramene" id="OB06G12710.1">
    <property type="protein sequence ID" value="OB06G12710.1"/>
    <property type="gene ID" value="OB06G12710"/>
</dbReference>
<dbReference type="SUPFAM" id="SSF57850">
    <property type="entry name" value="RING/U-box"/>
    <property type="match status" value="1"/>
</dbReference>
<dbReference type="HOGENOM" id="CLU_1350749_0_0_1"/>
<evidence type="ECO:0000256" key="1">
    <source>
        <dbReference type="ARBA" id="ARBA00022723"/>
    </source>
</evidence>
<dbReference type="PANTHER" id="PTHR15710:SF88">
    <property type="entry name" value="RING-TYPE DOMAIN-CONTAINING PROTEIN"/>
    <property type="match status" value="1"/>
</dbReference>
<keyword evidence="3" id="KW-0862">Zinc</keyword>
<accession>J3MB77</accession>
<feature type="compositionally biased region" description="Basic residues" evidence="5">
    <location>
        <begin position="155"/>
        <end position="168"/>
    </location>
</feature>
<reference evidence="7" key="2">
    <citation type="submission" date="2013-04" db="UniProtKB">
        <authorList>
            <consortium name="EnsemblPlants"/>
        </authorList>
    </citation>
    <scope>IDENTIFICATION</scope>
</reference>
<dbReference type="PANTHER" id="PTHR15710">
    <property type="entry name" value="E3 UBIQUITIN-PROTEIN LIGASE PRAJA"/>
    <property type="match status" value="1"/>
</dbReference>
<dbReference type="GO" id="GO:0008270">
    <property type="term" value="F:zinc ion binding"/>
    <property type="evidence" value="ECO:0007669"/>
    <property type="project" value="UniProtKB-KW"/>
</dbReference>
<dbReference type="InterPro" id="IPR013083">
    <property type="entry name" value="Znf_RING/FYVE/PHD"/>
</dbReference>
<keyword evidence="2 4" id="KW-0863">Zinc-finger</keyword>
<organism evidence="7">
    <name type="scientific">Oryza brachyantha</name>
    <name type="common">malo sina</name>
    <dbReference type="NCBI Taxonomy" id="4533"/>
    <lineage>
        <taxon>Eukaryota</taxon>
        <taxon>Viridiplantae</taxon>
        <taxon>Streptophyta</taxon>
        <taxon>Embryophyta</taxon>
        <taxon>Tracheophyta</taxon>
        <taxon>Spermatophyta</taxon>
        <taxon>Magnoliopsida</taxon>
        <taxon>Liliopsida</taxon>
        <taxon>Poales</taxon>
        <taxon>Poaceae</taxon>
        <taxon>BOP clade</taxon>
        <taxon>Oryzoideae</taxon>
        <taxon>Oryzeae</taxon>
        <taxon>Oryzinae</taxon>
        <taxon>Oryza</taxon>
    </lineage>
</organism>
<evidence type="ECO:0000256" key="4">
    <source>
        <dbReference type="PROSITE-ProRule" id="PRU00175"/>
    </source>
</evidence>
<dbReference type="PROSITE" id="PS50089">
    <property type="entry name" value="ZF_RING_2"/>
    <property type="match status" value="1"/>
</dbReference>
<dbReference type="Gene3D" id="3.30.40.10">
    <property type="entry name" value="Zinc/RING finger domain, C3HC4 (zinc finger)"/>
    <property type="match status" value="1"/>
</dbReference>
<dbReference type="Pfam" id="PF13639">
    <property type="entry name" value="zf-RING_2"/>
    <property type="match status" value="1"/>
</dbReference>
<feature type="region of interest" description="Disordered" evidence="5">
    <location>
        <begin position="146"/>
        <end position="203"/>
    </location>
</feature>
<evidence type="ECO:0000256" key="5">
    <source>
        <dbReference type="SAM" id="MobiDB-lite"/>
    </source>
</evidence>
<dbReference type="InterPro" id="IPR001841">
    <property type="entry name" value="Znf_RING"/>
</dbReference>
<sequence>MAELRTVEAPSDGSDCPICLDGGDGGEEEKTPDDASSTWVETPCAHRFHGRCLETWTQVKLRTTCPMCRRTLTTAAAAAAASTPPEMVDLDDSVFDYDDHEMELARQRRARVRLRPRFMEGRAHAGELVASVHGVRDDRLRVGRTRPRVAQPHVPHPRRAGPLRGGRRRVTDAKNKQDMGEDMGACETSDLSHAPMRHGSMDF</sequence>
<dbReference type="AlphaFoldDB" id="J3MB77"/>
<dbReference type="GO" id="GO:0016567">
    <property type="term" value="P:protein ubiquitination"/>
    <property type="evidence" value="ECO:0007669"/>
    <property type="project" value="TreeGrafter"/>
</dbReference>
<name>J3MB77_ORYBR</name>
<proteinExistence type="predicted"/>
<feature type="region of interest" description="Disordered" evidence="5">
    <location>
        <begin position="1"/>
        <end position="37"/>
    </location>
</feature>
<dbReference type="eggNOG" id="KOG0800">
    <property type="taxonomic scope" value="Eukaryota"/>
</dbReference>
<dbReference type="GO" id="GO:0061630">
    <property type="term" value="F:ubiquitin protein ligase activity"/>
    <property type="evidence" value="ECO:0007669"/>
    <property type="project" value="TreeGrafter"/>
</dbReference>
<evidence type="ECO:0000256" key="3">
    <source>
        <dbReference type="ARBA" id="ARBA00022833"/>
    </source>
</evidence>
<evidence type="ECO:0000313" key="8">
    <source>
        <dbReference type="Proteomes" id="UP000006038"/>
    </source>
</evidence>
<keyword evidence="8" id="KW-1185">Reference proteome</keyword>
<dbReference type="SMART" id="SM00744">
    <property type="entry name" value="RINGv"/>
    <property type="match status" value="1"/>
</dbReference>